<organism evidence="2 3">
    <name type="scientific">Caenorhabditis bovis</name>
    <dbReference type="NCBI Taxonomy" id="2654633"/>
    <lineage>
        <taxon>Eukaryota</taxon>
        <taxon>Metazoa</taxon>
        <taxon>Ecdysozoa</taxon>
        <taxon>Nematoda</taxon>
        <taxon>Chromadorea</taxon>
        <taxon>Rhabditida</taxon>
        <taxon>Rhabditina</taxon>
        <taxon>Rhabditomorpha</taxon>
        <taxon>Rhabditoidea</taxon>
        <taxon>Rhabditidae</taxon>
        <taxon>Peloderinae</taxon>
        <taxon>Caenorhabditis</taxon>
    </lineage>
</organism>
<dbReference type="AlphaFoldDB" id="A0A8S1E8D1"/>
<evidence type="ECO:0000313" key="3">
    <source>
        <dbReference type="Proteomes" id="UP000494206"/>
    </source>
</evidence>
<proteinExistence type="predicted"/>
<comment type="caution">
    <text evidence="2">The sequence shown here is derived from an EMBL/GenBank/DDBJ whole genome shotgun (WGS) entry which is preliminary data.</text>
</comment>
<evidence type="ECO:0000259" key="1">
    <source>
        <dbReference type="Pfam" id="PF04155"/>
    </source>
</evidence>
<name>A0A8S1E8D1_9PELO</name>
<protein>
    <recommendedName>
        <fullName evidence="1">Ground-like domain-containing protein</fullName>
    </recommendedName>
</protein>
<dbReference type="EMBL" id="CADEPM010000001">
    <property type="protein sequence ID" value="CAB3397781.1"/>
    <property type="molecule type" value="Genomic_DNA"/>
</dbReference>
<dbReference type="OrthoDB" id="5835604at2759"/>
<feature type="domain" description="Ground-like" evidence="1">
    <location>
        <begin position="70"/>
        <end position="139"/>
    </location>
</feature>
<accession>A0A8S1E8D1</accession>
<reference evidence="2 3" key="1">
    <citation type="submission" date="2020-04" db="EMBL/GenBank/DDBJ databases">
        <authorList>
            <person name="Laetsch R D."/>
            <person name="Stevens L."/>
            <person name="Kumar S."/>
            <person name="Blaxter L. M."/>
        </authorList>
    </citation>
    <scope>NUCLEOTIDE SEQUENCE [LARGE SCALE GENOMIC DNA]</scope>
</reference>
<evidence type="ECO:0000313" key="2">
    <source>
        <dbReference type="EMBL" id="CAB3397781.1"/>
    </source>
</evidence>
<dbReference type="InterPro" id="IPR007284">
    <property type="entry name" value="Ground-like_dom"/>
</dbReference>
<sequence>MSTTDEFVGYYKIFIRATPLIYDYSTSQFVEPSSSFRPVKLVTPYDTMEKRHLVLKRMKSSENVPRTTSACNSVKLANVMSRSMTNDVSVSKRMIQHATKLAFDGAKFDVFCATGEFSYSIHSRKYCEIALEEMTCFAFR</sequence>
<gene>
    <name evidence="2" type="ORF">CBOVIS_LOCUS1144</name>
</gene>
<dbReference type="Pfam" id="PF04155">
    <property type="entry name" value="Ground-like"/>
    <property type="match status" value="1"/>
</dbReference>
<dbReference type="Proteomes" id="UP000494206">
    <property type="component" value="Unassembled WGS sequence"/>
</dbReference>
<keyword evidence="3" id="KW-1185">Reference proteome</keyword>